<protein>
    <submittedName>
        <fullName evidence="2">Uncharacterized protein</fullName>
    </submittedName>
</protein>
<sequence>MQMAQVEEDFTGNMSGLGDDN</sequence>
<feature type="non-terminal residue" evidence="2">
    <location>
        <position position="21"/>
    </location>
</feature>
<dbReference type="AlphaFoldDB" id="A0A392V1C3"/>
<reference evidence="2 3" key="1">
    <citation type="journal article" date="2018" name="Front. Plant Sci.">
        <title>Red Clover (Trifolium pratense) and Zigzag Clover (T. medium) - A Picture of Genomic Similarities and Differences.</title>
        <authorList>
            <person name="Dluhosova J."/>
            <person name="Istvanek J."/>
            <person name="Nedelnik J."/>
            <person name="Repkova J."/>
        </authorList>
    </citation>
    <scope>NUCLEOTIDE SEQUENCE [LARGE SCALE GENOMIC DNA]</scope>
    <source>
        <strain evidence="3">cv. 10/8</strain>
        <tissue evidence="2">Leaf</tissue>
    </source>
</reference>
<accession>A0A392V1C3</accession>
<dbReference type="Proteomes" id="UP000265520">
    <property type="component" value="Unassembled WGS sequence"/>
</dbReference>
<dbReference type="EMBL" id="LXQA011034619">
    <property type="protein sequence ID" value="MCI82088.1"/>
    <property type="molecule type" value="Genomic_DNA"/>
</dbReference>
<comment type="caution">
    <text evidence="2">The sequence shown here is derived from an EMBL/GenBank/DDBJ whole genome shotgun (WGS) entry which is preliminary data.</text>
</comment>
<evidence type="ECO:0000256" key="1">
    <source>
        <dbReference type="SAM" id="MobiDB-lite"/>
    </source>
</evidence>
<name>A0A392V1C3_9FABA</name>
<feature type="region of interest" description="Disordered" evidence="1">
    <location>
        <begin position="1"/>
        <end position="21"/>
    </location>
</feature>
<proteinExistence type="predicted"/>
<evidence type="ECO:0000313" key="2">
    <source>
        <dbReference type="EMBL" id="MCI82088.1"/>
    </source>
</evidence>
<organism evidence="2 3">
    <name type="scientific">Trifolium medium</name>
    <dbReference type="NCBI Taxonomy" id="97028"/>
    <lineage>
        <taxon>Eukaryota</taxon>
        <taxon>Viridiplantae</taxon>
        <taxon>Streptophyta</taxon>
        <taxon>Embryophyta</taxon>
        <taxon>Tracheophyta</taxon>
        <taxon>Spermatophyta</taxon>
        <taxon>Magnoliopsida</taxon>
        <taxon>eudicotyledons</taxon>
        <taxon>Gunneridae</taxon>
        <taxon>Pentapetalae</taxon>
        <taxon>rosids</taxon>
        <taxon>fabids</taxon>
        <taxon>Fabales</taxon>
        <taxon>Fabaceae</taxon>
        <taxon>Papilionoideae</taxon>
        <taxon>50 kb inversion clade</taxon>
        <taxon>NPAAA clade</taxon>
        <taxon>Hologalegina</taxon>
        <taxon>IRL clade</taxon>
        <taxon>Trifolieae</taxon>
        <taxon>Trifolium</taxon>
    </lineage>
</organism>
<feature type="compositionally biased region" description="Acidic residues" evidence="1">
    <location>
        <begin position="1"/>
        <end position="10"/>
    </location>
</feature>
<evidence type="ECO:0000313" key="3">
    <source>
        <dbReference type="Proteomes" id="UP000265520"/>
    </source>
</evidence>
<keyword evidence="3" id="KW-1185">Reference proteome</keyword>